<name>A0A9D1QX53_9BACT</name>
<accession>A0A9D1QX53</accession>
<gene>
    <name evidence="1" type="ORF">H9874_00035</name>
</gene>
<comment type="caution">
    <text evidence="1">The sequence shown here is derived from an EMBL/GenBank/DDBJ whole genome shotgun (WGS) entry which is preliminary data.</text>
</comment>
<protein>
    <submittedName>
        <fullName evidence="1">Chaperone NapD</fullName>
    </submittedName>
</protein>
<evidence type="ECO:0000313" key="2">
    <source>
        <dbReference type="Proteomes" id="UP000824264"/>
    </source>
</evidence>
<reference evidence="1" key="1">
    <citation type="journal article" date="2021" name="PeerJ">
        <title>Extensive microbial diversity within the chicken gut microbiome revealed by metagenomics and culture.</title>
        <authorList>
            <person name="Gilroy R."/>
            <person name="Ravi A."/>
            <person name="Getino M."/>
            <person name="Pursley I."/>
            <person name="Horton D.L."/>
            <person name="Alikhan N.F."/>
            <person name="Baker D."/>
            <person name="Gharbi K."/>
            <person name="Hall N."/>
            <person name="Watson M."/>
            <person name="Adriaenssens E.M."/>
            <person name="Foster-Nyarko E."/>
            <person name="Jarju S."/>
            <person name="Secka A."/>
            <person name="Antonio M."/>
            <person name="Oren A."/>
            <person name="Chaudhuri R.R."/>
            <person name="La Ragione R."/>
            <person name="Hildebrand F."/>
            <person name="Pallen M.J."/>
        </authorList>
    </citation>
    <scope>NUCLEOTIDE SEQUENCE</scope>
    <source>
        <strain evidence="1">ChiSxjej5B17-1746</strain>
    </source>
</reference>
<dbReference type="EMBL" id="DXGI01000002">
    <property type="protein sequence ID" value="HIW77523.1"/>
    <property type="molecule type" value="Genomic_DNA"/>
</dbReference>
<dbReference type="Proteomes" id="UP000824264">
    <property type="component" value="Unassembled WGS sequence"/>
</dbReference>
<evidence type="ECO:0000313" key="1">
    <source>
        <dbReference type="EMBL" id="HIW77523.1"/>
    </source>
</evidence>
<proteinExistence type="predicted"/>
<reference evidence="1" key="2">
    <citation type="submission" date="2021-04" db="EMBL/GenBank/DDBJ databases">
        <authorList>
            <person name="Gilroy R."/>
        </authorList>
    </citation>
    <scope>NUCLEOTIDE SEQUENCE</scope>
    <source>
        <strain evidence="1">ChiSxjej5B17-1746</strain>
    </source>
</reference>
<organism evidence="1 2">
    <name type="scientific">Candidatus Bilophila faecipullorum</name>
    <dbReference type="NCBI Taxonomy" id="2838482"/>
    <lineage>
        <taxon>Bacteria</taxon>
        <taxon>Pseudomonadati</taxon>
        <taxon>Thermodesulfobacteriota</taxon>
        <taxon>Desulfovibrionia</taxon>
        <taxon>Desulfovibrionales</taxon>
        <taxon>Desulfovibrionaceae</taxon>
        <taxon>Bilophila</taxon>
    </lineage>
</organism>
<dbReference type="AlphaFoldDB" id="A0A9D1QX53"/>
<dbReference type="Gene3D" id="3.30.70.920">
    <property type="match status" value="1"/>
</dbReference>
<sequence>MAIAGITIQTSPEAYETVRERLRGCPAVIEARETGTPCILAAVLESDAARMEDDLGALSGWDGVVNVGLVSVHYEDELEAKGTISCPAHKPRKNETACFGEAPNPLTGGGR</sequence>